<dbReference type="GO" id="GO:0008784">
    <property type="term" value="F:alanine racemase activity"/>
    <property type="evidence" value="ECO:0007669"/>
    <property type="project" value="UniProtKB-EC"/>
</dbReference>
<dbReference type="PANTHER" id="PTHR30511:SF4">
    <property type="entry name" value="ALANINE RACEMASE, BIOSYNTHETIC"/>
    <property type="match status" value="1"/>
</dbReference>
<evidence type="ECO:0000256" key="5">
    <source>
        <dbReference type="ARBA" id="ARBA00022898"/>
    </source>
</evidence>
<dbReference type="PRINTS" id="PR00992">
    <property type="entry name" value="ALARACEMASE"/>
</dbReference>
<dbReference type="GO" id="GO:0005829">
    <property type="term" value="C:cytosol"/>
    <property type="evidence" value="ECO:0007669"/>
    <property type="project" value="TreeGrafter"/>
</dbReference>
<dbReference type="OrthoDB" id="186866at2759"/>
<dbReference type="GO" id="GO:0030170">
    <property type="term" value="F:pyridoxal phosphate binding"/>
    <property type="evidence" value="ECO:0007669"/>
    <property type="project" value="TreeGrafter"/>
</dbReference>
<dbReference type="Gene3D" id="3.20.20.10">
    <property type="entry name" value="Alanine racemase"/>
    <property type="match status" value="1"/>
</dbReference>
<dbReference type="GO" id="GO:0030632">
    <property type="term" value="P:D-alanine biosynthetic process"/>
    <property type="evidence" value="ECO:0007669"/>
    <property type="project" value="TreeGrafter"/>
</dbReference>
<dbReference type="NCBIfam" id="TIGR00492">
    <property type="entry name" value="alr"/>
    <property type="match status" value="1"/>
</dbReference>
<keyword evidence="6" id="KW-0413">Isomerase</keyword>
<comment type="similarity">
    <text evidence="3">Belongs to the alanine racemase family.</text>
</comment>
<dbReference type="PANTHER" id="PTHR30511">
    <property type="entry name" value="ALANINE RACEMASE"/>
    <property type="match status" value="1"/>
</dbReference>
<reference evidence="9" key="1">
    <citation type="submission" date="2020-11" db="EMBL/GenBank/DDBJ databases">
        <authorList>
            <person name="Tran Van P."/>
        </authorList>
    </citation>
    <scope>NUCLEOTIDE SEQUENCE</scope>
</reference>
<dbReference type="InterPro" id="IPR009006">
    <property type="entry name" value="Ala_racemase/Decarboxylase_C"/>
</dbReference>
<dbReference type="Pfam" id="PF00842">
    <property type="entry name" value="Ala_racemase_C"/>
    <property type="match status" value="1"/>
</dbReference>
<evidence type="ECO:0000256" key="1">
    <source>
        <dbReference type="ARBA" id="ARBA00000316"/>
    </source>
</evidence>
<dbReference type="AlphaFoldDB" id="A0A7R8WUK5"/>
<dbReference type="EC" id="5.1.1.1" evidence="4"/>
<evidence type="ECO:0000256" key="2">
    <source>
        <dbReference type="ARBA" id="ARBA00001933"/>
    </source>
</evidence>
<sequence length="195" mass="20573">MPRSDDNREQLQRFLELSDQYSLPRSIANSAALIAYEASRMEWVRPGIALYGGNPFSACEEKPTSLQAVMTLEAPLAAINFRRQGAQIGYGGISKLACDTRVGVVSAGYADGYPRLAQPGTPVSVNGVLCPTLGRISMDMVCVDLNNAPDAQAGDRVELWGASVSVDTVAASAGTISYELLCNAGTVGLQRGASN</sequence>
<evidence type="ECO:0000313" key="9">
    <source>
        <dbReference type="EMBL" id="CAD7237522.1"/>
    </source>
</evidence>
<dbReference type="Gene3D" id="2.40.37.10">
    <property type="entry name" value="Lyase, Ornithine Decarboxylase, Chain A, domain 1"/>
    <property type="match status" value="1"/>
</dbReference>
<evidence type="ECO:0000256" key="4">
    <source>
        <dbReference type="ARBA" id="ARBA00013089"/>
    </source>
</evidence>
<dbReference type="InterPro" id="IPR011079">
    <property type="entry name" value="Ala_racemase_C"/>
</dbReference>
<keyword evidence="5" id="KW-0663">Pyridoxal phosphate</keyword>
<dbReference type="SMART" id="SM01005">
    <property type="entry name" value="Ala_racemase_C"/>
    <property type="match status" value="1"/>
</dbReference>
<dbReference type="SUPFAM" id="SSF51419">
    <property type="entry name" value="PLP-binding barrel"/>
    <property type="match status" value="1"/>
</dbReference>
<evidence type="ECO:0000259" key="8">
    <source>
        <dbReference type="SMART" id="SM01005"/>
    </source>
</evidence>
<dbReference type="Pfam" id="PF01168">
    <property type="entry name" value="Ala_racemase_N"/>
    <property type="match status" value="1"/>
</dbReference>
<proteinExistence type="inferred from homology"/>
<protein>
    <recommendedName>
        <fullName evidence="4">alanine racemase</fullName>
        <ecNumber evidence="4">5.1.1.1</ecNumber>
    </recommendedName>
</protein>
<accession>A0A7R8WUK5</accession>
<gene>
    <name evidence="9" type="ORF">CTOB1V02_LOCUS15337</name>
</gene>
<feature type="domain" description="Alanine racemase C-terminal" evidence="8">
    <location>
        <begin position="69"/>
        <end position="192"/>
    </location>
</feature>
<dbReference type="SUPFAM" id="SSF50621">
    <property type="entry name" value="Alanine racemase C-terminal domain-like"/>
    <property type="match status" value="1"/>
</dbReference>
<comment type="catalytic activity">
    <reaction evidence="1">
        <text>L-alanine = D-alanine</text>
        <dbReference type="Rhea" id="RHEA:20249"/>
        <dbReference type="ChEBI" id="CHEBI:57416"/>
        <dbReference type="ChEBI" id="CHEBI:57972"/>
        <dbReference type="EC" id="5.1.1.1"/>
    </reaction>
</comment>
<organism evidence="9">
    <name type="scientific">Cyprideis torosa</name>
    <dbReference type="NCBI Taxonomy" id="163714"/>
    <lineage>
        <taxon>Eukaryota</taxon>
        <taxon>Metazoa</taxon>
        <taxon>Ecdysozoa</taxon>
        <taxon>Arthropoda</taxon>
        <taxon>Crustacea</taxon>
        <taxon>Oligostraca</taxon>
        <taxon>Ostracoda</taxon>
        <taxon>Podocopa</taxon>
        <taxon>Podocopida</taxon>
        <taxon>Cytherocopina</taxon>
        <taxon>Cytheroidea</taxon>
        <taxon>Cytherideidae</taxon>
        <taxon>Cyprideis</taxon>
    </lineage>
</organism>
<dbReference type="InterPro" id="IPR001608">
    <property type="entry name" value="Ala_racemase_N"/>
</dbReference>
<name>A0A7R8WUK5_9CRUS</name>
<comment type="cofactor">
    <cofactor evidence="2">
        <name>pyridoxal 5'-phosphate</name>
        <dbReference type="ChEBI" id="CHEBI:597326"/>
    </cofactor>
</comment>
<evidence type="ECO:0000256" key="6">
    <source>
        <dbReference type="ARBA" id="ARBA00023235"/>
    </source>
</evidence>
<dbReference type="InterPro" id="IPR000821">
    <property type="entry name" value="Ala_racemase"/>
</dbReference>
<comment type="pathway">
    <text evidence="7">Amino-acid biosynthesis; D-alanine biosynthesis; D-alanine from L-alanine: step 1/1.</text>
</comment>
<dbReference type="EMBL" id="OB688936">
    <property type="protein sequence ID" value="CAD7237522.1"/>
    <property type="molecule type" value="Genomic_DNA"/>
</dbReference>
<evidence type="ECO:0000256" key="3">
    <source>
        <dbReference type="ARBA" id="ARBA00007880"/>
    </source>
</evidence>
<dbReference type="InterPro" id="IPR029066">
    <property type="entry name" value="PLP-binding_barrel"/>
</dbReference>
<evidence type="ECO:0000256" key="7">
    <source>
        <dbReference type="ARBA" id="ARBA00037912"/>
    </source>
</evidence>